<comment type="cofactor">
    <cofactor evidence="1 10">
        <name>FAD</name>
        <dbReference type="ChEBI" id="CHEBI:57692"/>
    </cofactor>
</comment>
<reference evidence="13" key="1">
    <citation type="submission" date="2023-12" db="EMBL/GenBank/DDBJ databases">
        <title>Novel isolates from deep terrestrial aquifers shed light on the physiology and ecology of the class Limnochordia.</title>
        <authorList>
            <person name="Karnachuk O.V."/>
            <person name="Lukina A.P."/>
            <person name="Avakyan M.R."/>
            <person name="Kadnikov V."/>
            <person name="Begmatov S."/>
            <person name="Beletsky A.V."/>
            <person name="Mardanov A.V."/>
            <person name="Ravin N.V."/>
        </authorList>
    </citation>
    <scope>NUCLEOTIDE SEQUENCE [LARGE SCALE GENOMIC DNA]</scope>
    <source>
        <strain evidence="13">LN</strain>
    </source>
</reference>
<dbReference type="NCBIfam" id="NF003739">
    <property type="entry name" value="PRK05335.1"/>
    <property type="match status" value="1"/>
</dbReference>
<feature type="binding site" evidence="10">
    <location>
        <begin position="15"/>
        <end position="20"/>
    </location>
    <ligand>
        <name>FAD</name>
        <dbReference type="ChEBI" id="CHEBI:57692"/>
    </ligand>
</feature>
<evidence type="ECO:0000259" key="11">
    <source>
        <dbReference type="Pfam" id="PF01134"/>
    </source>
</evidence>
<evidence type="ECO:0000313" key="12">
    <source>
        <dbReference type="EMBL" id="WRP13345.1"/>
    </source>
</evidence>
<dbReference type="RefSeq" id="WP_324667590.1">
    <property type="nucleotide sequence ID" value="NZ_CP141614.1"/>
</dbReference>
<keyword evidence="7 10" id="KW-0274">FAD</keyword>
<dbReference type="PRINTS" id="PR00411">
    <property type="entry name" value="PNDRDTASEI"/>
</dbReference>
<keyword evidence="6 10" id="KW-0819">tRNA processing</keyword>
<protein>
    <recommendedName>
        <fullName evidence="10">Methylenetetrahydrofolate--tRNA-(uracil-5-)-methyltransferase TrmFO</fullName>
        <ecNumber evidence="10">2.1.1.74</ecNumber>
    </recommendedName>
    <alternativeName>
        <fullName evidence="10">Folate-dependent tRNA (uracil-5-)-methyltransferase</fullName>
    </alternativeName>
    <alternativeName>
        <fullName evidence="10">Folate-dependent tRNA(M-5-U54)-methyltransferase</fullName>
    </alternativeName>
</protein>
<evidence type="ECO:0000256" key="5">
    <source>
        <dbReference type="ARBA" id="ARBA00022679"/>
    </source>
</evidence>
<keyword evidence="5 10" id="KW-0808">Transferase</keyword>
<dbReference type="Pfam" id="PF01134">
    <property type="entry name" value="GIDA"/>
    <property type="match status" value="1"/>
</dbReference>
<dbReference type="HAMAP" id="MF_01037">
    <property type="entry name" value="TrmFO"/>
    <property type="match status" value="1"/>
</dbReference>
<gene>
    <name evidence="10 12" type="primary">trmFO</name>
    <name evidence="12" type="ORF">VLY81_07740</name>
</gene>
<organism evidence="12 13">
    <name type="scientific">Geochorda subterranea</name>
    <dbReference type="NCBI Taxonomy" id="3109564"/>
    <lineage>
        <taxon>Bacteria</taxon>
        <taxon>Bacillati</taxon>
        <taxon>Bacillota</taxon>
        <taxon>Limnochordia</taxon>
        <taxon>Limnochordales</taxon>
        <taxon>Geochordaceae</taxon>
        <taxon>Geochorda</taxon>
    </lineage>
</organism>
<dbReference type="EC" id="2.1.1.74" evidence="10"/>
<evidence type="ECO:0000256" key="9">
    <source>
        <dbReference type="ARBA" id="ARBA00023027"/>
    </source>
</evidence>
<dbReference type="InterPro" id="IPR002218">
    <property type="entry name" value="MnmG-rel"/>
</dbReference>
<proteinExistence type="inferred from homology"/>
<keyword evidence="4 10" id="KW-0285">Flavoprotein</keyword>
<dbReference type="NCBIfam" id="TIGR00137">
    <property type="entry name" value="gid_trmFO"/>
    <property type="match status" value="1"/>
</dbReference>
<comment type="function">
    <text evidence="10">Catalyzes the folate-dependent formation of 5-methyl-uridine at position 54 (M-5-U54) in all tRNAs.</text>
</comment>
<evidence type="ECO:0000256" key="6">
    <source>
        <dbReference type="ARBA" id="ARBA00022694"/>
    </source>
</evidence>
<comment type="subcellular location">
    <subcellularLocation>
        <location evidence="10">Cytoplasm</location>
    </subcellularLocation>
</comment>
<dbReference type="InterPro" id="IPR040131">
    <property type="entry name" value="MnmG_N"/>
</dbReference>
<name>A0ABZ1BKG2_9FIRM</name>
<comment type="catalytic activity">
    <reaction evidence="10">
        <text>uridine(54) in tRNA + (6R)-5,10-methylene-5,6,7,8-tetrahydrofolate + NADH + H(+) = 5-methyluridine(54) in tRNA + (6S)-5,6,7,8-tetrahydrofolate + NAD(+)</text>
        <dbReference type="Rhea" id="RHEA:16873"/>
        <dbReference type="Rhea" id="RHEA-COMP:10167"/>
        <dbReference type="Rhea" id="RHEA-COMP:10193"/>
        <dbReference type="ChEBI" id="CHEBI:15378"/>
        <dbReference type="ChEBI" id="CHEBI:15636"/>
        <dbReference type="ChEBI" id="CHEBI:57453"/>
        <dbReference type="ChEBI" id="CHEBI:57540"/>
        <dbReference type="ChEBI" id="CHEBI:57945"/>
        <dbReference type="ChEBI" id="CHEBI:65315"/>
        <dbReference type="ChEBI" id="CHEBI:74447"/>
        <dbReference type="EC" id="2.1.1.74"/>
    </reaction>
</comment>
<dbReference type="InterPro" id="IPR004417">
    <property type="entry name" value="TrmFO"/>
</dbReference>
<evidence type="ECO:0000256" key="10">
    <source>
        <dbReference type="HAMAP-Rule" id="MF_01037"/>
    </source>
</evidence>
<dbReference type="PANTHER" id="PTHR11806:SF2">
    <property type="entry name" value="METHYLENETETRAHYDROFOLATE--TRNA-(URACIL-5-)-METHYLTRANSFERASE TRMFO"/>
    <property type="match status" value="1"/>
</dbReference>
<keyword evidence="13" id="KW-1185">Reference proteome</keyword>
<accession>A0ABZ1BKG2</accession>
<dbReference type="EMBL" id="CP141614">
    <property type="protein sequence ID" value="WRP13345.1"/>
    <property type="molecule type" value="Genomic_DNA"/>
</dbReference>
<evidence type="ECO:0000256" key="3">
    <source>
        <dbReference type="ARBA" id="ARBA00022603"/>
    </source>
</evidence>
<evidence type="ECO:0000256" key="1">
    <source>
        <dbReference type="ARBA" id="ARBA00001974"/>
    </source>
</evidence>
<comment type="similarity">
    <text evidence="10">Belongs to the MnmG family. TrmFO subfamily.</text>
</comment>
<sequence length="461" mass="50219">MGRPEVPADHVVVVGGGLAGSEAAWQVARLGVPVRLYEMRPKRGTVVHRTDRLAELVCSNSLGGASVDTPAGVLKEEMRRLGSLVIEAADRSSVPAGAALAVDRELFSGWITERVSAHPLIEVIREEVEQVPEPGDGVVIVATGPLTSDALATSLGRLTGEEFLAFYDAAAPIVTAESVDQSRGFWASRYDKGTPDYLNLPIDRPQYEIFVRALAEAEQHAGHIPDELKFFEGCVPVEELARRGPDTLRYGPMRPVGLRDPATGRLPYAVVQLRKEDREGRLLNLVGFQTRLKWGEQARIFRMIPGLEQAEFVRFGVVHRNTFVKSPRLLHPTGQMRSHPRILLAGLIVGVEGYVESAAAGLLAGLNAARLVRGEPPLVLPVETMMGALWHYVTTARAEDFQPINAAFGLLPPPDEPARGKKERRAAQARRALAVIDRVAEEVRRWTADAPVPLGGMGPRS</sequence>
<dbReference type="PANTHER" id="PTHR11806">
    <property type="entry name" value="GLUCOSE INHIBITED DIVISION PROTEIN A"/>
    <property type="match status" value="1"/>
</dbReference>
<keyword evidence="3 10" id="KW-0489">Methyltransferase</keyword>
<evidence type="ECO:0000256" key="4">
    <source>
        <dbReference type="ARBA" id="ARBA00022630"/>
    </source>
</evidence>
<keyword evidence="8 10" id="KW-0521">NADP</keyword>
<dbReference type="Proteomes" id="UP001333102">
    <property type="component" value="Chromosome"/>
</dbReference>
<feature type="domain" description="MnmG N-terminal" evidence="11">
    <location>
        <begin position="11"/>
        <end position="375"/>
    </location>
</feature>
<dbReference type="SUPFAM" id="SSF51905">
    <property type="entry name" value="FAD/NAD(P)-binding domain"/>
    <property type="match status" value="1"/>
</dbReference>
<keyword evidence="9 10" id="KW-0520">NAD</keyword>
<evidence type="ECO:0000256" key="8">
    <source>
        <dbReference type="ARBA" id="ARBA00022857"/>
    </source>
</evidence>
<comment type="catalytic activity">
    <reaction evidence="10">
        <text>uridine(54) in tRNA + (6R)-5,10-methylene-5,6,7,8-tetrahydrofolate + NADPH + H(+) = 5-methyluridine(54) in tRNA + (6S)-5,6,7,8-tetrahydrofolate + NADP(+)</text>
        <dbReference type="Rhea" id="RHEA:62372"/>
        <dbReference type="Rhea" id="RHEA-COMP:10167"/>
        <dbReference type="Rhea" id="RHEA-COMP:10193"/>
        <dbReference type="ChEBI" id="CHEBI:15378"/>
        <dbReference type="ChEBI" id="CHEBI:15636"/>
        <dbReference type="ChEBI" id="CHEBI:57453"/>
        <dbReference type="ChEBI" id="CHEBI:57783"/>
        <dbReference type="ChEBI" id="CHEBI:58349"/>
        <dbReference type="ChEBI" id="CHEBI:65315"/>
        <dbReference type="ChEBI" id="CHEBI:74447"/>
        <dbReference type="EC" id="2.1.1.74"/>
    </reaction>
</comment>
<evidence type="ECO:0000256" key="2">
    <source>
        <dbReference type="ARBA" id="ARBA00022490"/>
    </source>
</evidence>
<evidence type="ECO:0000256" key="7">
    <source>
        <dbReference type="ARBA" id="ARBA00022827"/>
    </source>
</evidence>
<dbReference type="InterPro" id="IPR036188">
    <property type="entry name" value="FAD/NAD-bd_sf"/>
</dbReference>
<evidence type="ECO:0000313" key="13">
    <source>
        <dbReference type="Proteomes" id="UP001333102"/>
    </source>
</evidence>
<dbReference type="Gene3D" id="3.50.50.60">
    <property type="entry name" value="FAD/NAD(P)-binding domain"/>
    <property type="match status" value="2"/>
</dbReference>
<keyword evidence="2 10" id="KW-0963">Cytoplasm</keyword>